<sequence length="84" mass="9343">MTKLSELPNVGAVMEKRLAAVGIYDGEALKQAGSREAFERLLAYEGDTCFSSLCSLEGAVQNVRWHSLSDEKKKELKAYFQSLK</sequence>
<evidence type="ECO:0000313" key="2">
    <source>
        <dbReference type="Proteomes" id="UP000594014"/>
    </source>
</evidence>
<organism evidence="1 2">
    <name type="scientific">Anoxybacterium hadale</name>
    <dbReference type="NCBI Taxonomy" id="3408580"/>
    <lineage>
        <taxon>Bacteria</taxon>
        <taxon>Bacillati</taxon>
        <taxon>Bacillota</taxon>
        <taxon>Clostridia</taxon>
        <taxon>Peptostreptococcales</taxon>
        <taxon>Anaerovoracaceae</taxon>
        <taxon>Anoxybacterium</taxon>
    </lineage>
</organism>
<dbReference type="EMBL" id="CP042469">
    <property type="protein sequence ID" value="QOX65306.1"/>
    <property type="molecule type" value="Genomic_DNA"/>
</dbReference>
<accession>A0ACD1AFN3</accession>
<name>A0ACD1AFN3_9FIRM</name>
<evidence type="ECO:0000313" key="1">
    <source>
        <dbReference type="EMBL" id="QOX65306.1"/>
    </source>
</evidence>
<gene>
    <name evidence="1" type="ORF">FRZ06_19085</name>
</gene>
<keyword evidence="2" id="KW-1185">Reference proteome</keyword>
<dbReference type="Proteomes" id="UP000594014">
    <property type="component" value="Chromosome"/>
</dbReference>
<protein>
    <submittedName>
        <fullName evidence="1">TfoX/Sxy family protein</fullName>
    </submittedName>
</protein>
<reference evidence="1" key="1">
    <citation type="submission" date="2019-08" db="EMBL/GenBank/DDBJ databases">
        <title>Genome sequence of Clostridiales bacterium MT110.</title>
        <authorList>
            <person name="Cao J."/>
        </authorList>
    </citation>
    <scope>NUCLEOTIDE SEQUENCE</scope>
    <source>
        <strain evidence="1">MT110</strain>
    </source>
</reference>
<proteinExistence type="predicted"/>